<reference evidence="2" key="1">
    <citation type="submission" date="2023-04" db="EMBL/GenBank/DDBJ databases">
        <title>Chromosome-level genome of Chaenocephalus aceratus.</title>
        <authorList>
            <person name="Park H."/>
        </authorList>
    </citation>
    <scope>NUCLEOTIDE SEQUENCE</scope>
    <source>
        <strain evidence="2">DE</strain>
        <tissue evidence="2">Muscle</tissue>
    </source>
</reference>
<dbReference type="EMBL" id="JASDAP010000026">
    <property type="protein sequence ID" value="KAK1879790.1"/>
    <property type="molecule type" value="Genomic_DNA"/>
</dbReference>
<organism evidence="2 3">
    <name type="scientific">Dissostichus eleginoides</name>
    <name type="common">Patagonian toothfish</name>
    <name type="synonym">Dissostichus amissus</name>
    <dbReference type="NCBI Taxonomy" id="100907"/>
    <lineage>
        <taxon>Eukaryota</taxon>
        <taxon>Metazoa</taxon>
        <taxon>Chordata</taxon>
        <taxon>Craniata</taxon>
        <taxon>Vertebrata</taxon>
        <taxon>Euteleostomi</taxon>
        <taxon>Actinopterygii</taxon>
        <taxon>Neopterygii</taxon>
        <taxon>Teleostei</taxon>
        <taxon>Neoteleostei</taxon>
        <taxon>Acanthomorphata</taxon>
        <taxon>Eupercaria</taxon>
        <taxon>Perciformes</taxon>
        <taxon>Notothenioidei</taxon>
        <taxon>Nototheniidae</taxon>
        <taxon>Dissostichus</taxon>
    </lineage>
</organism>
<evidence type="ECO:0000313" key="3">
    <source>
        <dbReference type="Proteomes" id="UP001228049"/>
    </source>
</evidence>
<name>A0AAD9B9H3_DISEL</name>
<feature type="compositionally biased region" description="Basic and acidic residues" evidence="1">
    <location>
        <begin position="71"/>
        <end position="95"/>
    </location>
</feature>
<feature type="non-terminal residue" evidence="2">
    <location>
        <position position="95"/>
    </location>
</feature>
<proteinExistence type="predicted"/>
<gene>
    <name evidence="2" type="ORF">KUDE01_027907</name>
</gene>
<feature type="region of interest" description="Disordered" evidence="1">
    <location>
        <begin position="40"/>
        <end position="95"/>
    </location>
</feature>
<dbReference type="Proteomes" id="UP001228049">
    <property type="component" value="Unassembled WGS sequence"/>
</dbReference>
<dbReference type="AlphaFoldDB" id="A0AAD9B9H3"/>
<feature type="compositionally biased region" description="Basic and acidic residues" evidence="1">
    <location>
        <begin position="47"/>
        <end position="56"/>
    </location>
</feature>
<accession>A0AAD9B9H3</accession>
<comment type="caution">
    <text evidence="2">The sequence shown here is derived from an EMBL/GenBank/DDBJ whole genome shotgun (WGS) entry which is preliminary data.</text>
</comment>
<evidence type="ECO:0000256" key="1">
    <source>
        <dbReference type="SAM" id="MobiDB-lite"/>
    </source>
</evidence>
<sequence>SERDDLKYEGTGSISQHACDGTSDCEGGLELKEASIGRTFSPVLSTTREETLRDQTDLSPTRPDLATLDTQGRKTNDGEEDERAKKREQRDISNA</sequence>
<evidence type="ECO:0000313" key="2">
    <source>
        <dbReference type="EMBL" id="KAK1879790.1"/>
    </source>
</evidence>
<feature type="non-terminal residue" evidence="2">
    <location>
        <position position="1"/>
    </location>
</feature>
<protein>
    <submittedName>
        <fullName evidence="2">LanC-like protein 3</fullName>
    </submittedName>
</protein>
<keyword evidence="3" id="KW-1185">Reference proteome</keyword>